<evidence type="ECO:0000256" key="1">
    <source>
        <dbReference type="PROSITE-ProRule" id="PRU00117"/>
    </source>
</evidence>
<dbReference type="PROSITE" id="PS50084">
    <property type="entry name" value="KH_TYPE_1"/>
    <property type="match status" value="1"/>
</dbReference>
<keyword evidence="1" id="KW-0694">RNA-binding</keyword>
<dbReference type="CDD" id="cd22419">
    <property type="entry name" value="KH-I_ASCC1"/>
    <property type="match status" value="1"/>
</dbReference>
<dbReference type="SUPFAM" id="SSF55144">
    <property type="entry name" value="LigT-like"/>
    <property type="match status" value="1"/>
</dbReference>
<proteinExistence type="predicted"/>
<dbReference type="InterPro" id="IPR009210">
    <property type="entry name" value="ASCC1"/>
</dbReference>
<dbReference type="GO" id="GO:0003723">
    <property type="term" value="F:RNA binding"/>
    <property type="evidence" value="ECO:0007669"/>
    <property type="project" value="UniProtKB-UniRule"/>
</dbReference>
<feature type="domain" description="K Homology" evidence="2">
    <location>
        <begin position="61"/>
        <end position="129"/>
    </location>
</feature>
<dbReference type="InParanoid" id="A0A194QNC5"/>
<dbReference type="GO" id="GO:0005634">
    <property type="term" value="C:nucleus"/>
    <property type="evidence" value="ECO:0007669"/>
    <property type="project" value="TreeGrafter"/>
</dbReference>
<dbReference type="KEGG" id="pmac:106719782"/>
<dbReference type="PANTHER" id="PTHR13360">
    <property type="entry name" value="ACTIVATING SIGNAL COINTEGRATOR 1 COMPLEX SUBUNIT 1"/>
    <property type="match status" value="1"/>
</dbReference>
<dbReference type="PANTHER" id="PTHR13360:SF1">
    <property type="entry name" value="ACTIVATING SIGNAL COINTEGRATOR 1 COMPLEX SUBUNIT 1"/>
    <property type="match status" value="1"/>
</dbReference>
<dbReference type="InterPro" id="IPR019510">
    <property type="entry name" value="AKAP7-like_phosphoesterase"/>
</dbReference>
<dbReference type="InterPro" id="IPR004088">
    <property type="entry name" value="KH_dom_type_1"/>
</dbReference>
<dbReference type="SUPFAM" id="SSF54791">
    <property type="entry name" value="Eukaryotic type KH-domain (KH-domain type I)"/>
    <property type="match status" value="1"/>
</dbReference>
<dbReference type="Pfam" id="PF10469">
    <property type="entry name" value="AKAP7_NLS"/>
    <property type="match status" value="1"/>
</dbReference>
<dbReference type="OrthoDB" id="277832at2759"/>
<evidence type="ECO:0000313" key="4">
    <source>
        <dbReference type="Proteomes" id="UP000053240"/>
    </source>
</evidence>
<dbReference type="EMBL" id="KQ461196">
    <property type="protein sequence ID" value="KPJ06475.1"/>
    <property type="molecule type" value="Genomic_DNA"/>
</dbReference>
<dbReference type="InterPro" id="IPR009097">
    <property type="entry name" value="Cyclic_Pdiesterase"/>
</dbReference>
<evidence type="ECO:0000313" key="3">
    <source>
        <dbReference type="EMBL" id="KPJ06475.1"/>
    </source>
</evidence>
<dbReference type="InterPro" id="IPR047538">
    <property type="entry name" value="KH-I_ASCC1"/>
</dbReference>
<dbReference type="SMART" id="SM00322">
    <property type="entry name" value="KH"/>
    <property type="match status" value="1"/>
</dbReference>
<dbReference type="AlphaFoldDB" id="A0A194QNC5"/>
<dbReference type="Pfam" id="PF00013">
    <property type="entry name" value="KH_1"/>
    <property type="match status" value="1"/>
</dbReference>
<accession>A0A194QNC5</accession>
<protein>
    <submittedName>
        <fullName evidence="3">Activating signal cointegrator 1 complex subunit 1</fullName>
    </submittedName>
</protein>
<dbReference type="Gene3D" id="3.30.1370.10">
    <property type="entry name" value="K Homology domain, type 1"/>
    <property type="match status" value="1"/>
</dbReference>
<dbReference type="GO" id="GO:0006307">
    <property type="term" value="P:DNA alkylation repair"/>
    <property type="evidence" value="ECO:0007669"/>
    <property type="project" value="InterPro"/>
</dbReference>
<gene>
    <name evidence="3" type="ORF">RR48_14214</name>
</gene>
<dbReference type="STRING" id="76193.A0A194QNC5"/>
<dbReference type="Proteomes" id="UP000053240">
    <property type="component" value="Unassembled WGS sequence"/>
</dbReference>
<organism evidence="3 4">
    <name type="scientific">Papilio machaon</name>
    <name type="common">Old World swallowtail butterfly</name>
    <dbReference type="NCBI Taxonomy" id="76193"/>
    <lineage>
        <taxon>Eukaryota</taxon>
        <taxon>Metazoa</taxon>
        <taxon>Ecdysozoa</taxon>
        <taxon>Arthropoda</taxon>
        <taxon>Hexapoda</taxon>
        <taxon>Insecta</taxon>
        <taxon>Pterygota</taxon>
        <taxon>Neoptera</taxon>
        <taxon>Endopterygota</taxon>
        <taxon>Lepidoptera</taxon>
        <taxon>Glossata</taxon>
        <taxon>Ditrysia</taxon>
        <taxon>Papilionoidea</taxon>
        <taxon>Papilionidae</taxon>
        <taxon>Papilioninae</taxon>
        <taxon>Papilio</taxon>
    </lineage>
</organism>
<dbReference type="PIRSF" id="PIRSF027019">
    <property type="entry name" value="Euk_LigT"/>
    <property type="match status" value="1"/>
</dbReference>
<dbReference type="GO" id="GO:0006355">
    <property type="term" value="P:regulation of DNA-templated transcription"/>
    <property type="evidence" value="ECO:0007669"/>
    <property type="project" value="TreeGrafter"/>
</dbReference>
<dbReference type="InterPro" id="IPR004087">
    <property type="entry name" value="KH_dom"/>
</dbReference>
<dbReference type="InterPro" id="IPR036612">
    <property type="entry name" value="KH_dom_type_1_sf"/>
</dbReference>
<name>A0A194QNC5_PAPMA</name>
<dbReference type="FunCoup" id="A0A194QNC5">
    <property type="interactions" value="1393"/>
</dbReference>
<dbReference type="Gene3D" id="3.90.1140.10">
    <property type="entry name" value="Cyclic phosphodiesterase"/>
    <property type="match status" value="1"/>
</dbReference>
<keyword evidence="4" id="KW-1185">Reference proteome</keyword>
<sequence>MNYILRPEVIWIEGRCYRINDPNTEVSALQEHDLYEDEITFQDAGDDDSDDDFEIIEIDSNRFSTNLHVSKHYIGSIIGKKGIMRSRIERDTRTNIKIPKQGEAGDITILGPSVTNVKAARRRINIIIMSSRMKQTPTHFISIPLNDPIIMENFEKFKQIVLQEVKGVDESLFIKSQKLHITIGVMCLMDNEERLQASKLLSEAKDKIIMPLIQENLPLRIRLKGLSYMNDDPKNIHVLYGNVEDEAGTDIIQTIADDLVNFFYKAGFMRINEYGRDRVKLHVTLLNSKYKSKSTNNDETSTTGRNVKEAFDGSEILNKFVDYDFGVTEITNIHLSQRKTFGADGYYQPTFVVTLNNN</sequence>
<evidence type="ECO:0000259" key="2">
    <source>
        <dbReference type="SMART" id="SM00322"/>
    </source>
</evidence>
<reference evidence="3 4" key="1">
    <citation type="journal article" date="2015" name="Nat. Commun.">
        <title>Outbred genome sequencing and CRISPR/Cas9 gene editing in butterflies.</title>
        <authorList>
            <person name="Li X."/>
            <person name="Fan D."/>
            <person name="Zhang W."/>
            <person name="Liu G."/>
            <person name="Zhang L."/>
            <person name="Zhao L."/>
            <person name="Fang X."/>
            <person name="Chen L."/>
            <person name="Dong Y."/>
            <person name="Chen Y."/>
            <person name="Ding Y."/>
            <person name="Zhao R."/>
            <person name="Feng M."/>
            <person name="Zhu Y."/>
            <person name="Feng Y."/>
            <person name="Jiang X."/>
            <person name="Zhu D."/>
            <person name="Xiang H."/>
            <person name="Feng X."/>
            <person name="Li S."/>
            <person name="Wang J."/>
            <person name="Zhang G."/>
            <person name="Kronforst M.R."/>
            <person name="Wang W."/>
        </authorList>
    </citation>
    <scope>NUCLEOTIDE SEQUENCE [LARGE SCALE GENOMIC DNA]</scope>
    <source>
        <strain evidence="3">Ya'a_city_454_Pm</strain>
        <tissue evidence="3">Whole body</tissue>
    </source>
</reference>